<dbReference type="InterPro" id="IPR004367">
    <property type="entry name" value="Cyclin_C-dom"/>
</dbReference>
<dbReference type="InterPro" id="IPR006671">
    <property type="entry name" value="Cyclin_N"/>
</dbReference>
<evidence type="ECO:0000313" key="10">
    <source>
        <dbReference type="Proteomes" id="UP000095287"/>
    </source>
</evidence>
<dbReference type="PIRSF" id="PIRSF001771">
    <property type="entry name" value="Cyclin_A_B_D_E"/>
    <property type="match status" value="1"/>
</dbReference>
<dbReference type="FunFam" id="1.10.472.10:FF:000005">
    <property type="entry name" value="G2/mitotic-specific cyclin B"/>
    <property type="match status" value="1"/>
</dbReference>
<dbReference type="SUPFAM" id="SSF47954">
    <property type="entry name" value="Cyclin-like"/>
    <property type="match status" value="2"/>
</dbReference>
<keyword evidence="10" id="KW-1185">Reference proteome</keyword>
<comment type="similarity">
    <text evidence="1">Belongs to the cyclin family. Cyclin AB subfamily.</text>
</comment>
<reference evidence="11" key="1">
    <citation type="submission" date="2016-11" db="UniProtKB">
        <authorList>
            <consortium name="WormBaseParasite"/>
        </authorList>
    </citation>
    <scope>IDENTIFICATION</scope>
</reference>
<dbReference type="InterPro" id="IPR013763">
    <property type="entry name" value="Cyclin-like_dom"/>
</dbReference>
<keyword evidence="7" id="KW-1133">Transmembrane helix</keyword>
<feature type="domain" description="Cyclin-like" evidence="8">
    <location>
        <begin position="147"/>
        <end position="233"/>
    </location>
</feature>
<evidence type="ECO:0000256" key="4">
    <source>
        <dbReference type="ARBA" id="ARBA00023306"/>
    </source>
</evidence>
<dbReference type="PANTHER" id="PTHR10177">
    <property type="entry name" value="CYCLINS"/>
    <property type="match status" value="1"/>
</dbReference>
<evidence type="ECO:0000256" key="2">
    <source>
        <dbReference type="ARBA" id="ARBA00022618"/>
    </source>
</evidence>
<evidence type="ECO:0000256" key="7">
    <source>
        <dbReference type="SAM" id="Phobius"/>
    </source>
</evidence>
<keyword evidence="7" id="KW-0472">Membrane</keyword>
<dbReference type="GO" id="GO:0051301">
    <property type="term" value="P:cell division"/>
    <property type="evidence" value="ECO:0007669"/>
    <property type="project" value="UniProtKB-KW"/>
</dbReference>
<dbReference type="SMART" id="SM00385">
    <property type="entry name" value="CYCLIN"/>
    <property type="match status" value="2"/>
</dbReference>
<keyword evidence="4" id="KW-0131">Cell cycle</keyword>
<dbReference type="GO" id="GO:0044772">
    <property type="term" value="P:mitotic cell cycle phase transition"/>
    <property type="evidence" value="ECO:0007669"/>
    <property type="project" value="InterPro"/>
</dbReference>
<evidence type="ECO:0000256" key="1">
    <source>
        <dbReference type="ARBA" id="ARBA00006955"/>
    </source>
</evidence>
<dbReference type="InterPro" id="IPR036915">
    <property type="entry name" value="Cyclin-like_sf"/>
</dbReference>
<dbReference type="Pfam" id="PF02984">
    <property type="entry name" value="Cyclin_C"/>
    <property type="match status" value="1"/>
</dbReference>
<dbReference type="GO" id="GO:0016538">
    <property type="term" value="F:cyclin-dependent protein serine/threonine kinase regulator activity"/>
    <property type="evidence" value="ECO:0007669"/>
    <property type="project" value="InterPro"/>
</dbReference>
<evidence type="ECO:0000256" key="3">
    <source>
        <dbReference type="ARBA" id="ARBA00023127"/>
    </source>
</evidence>
<organism evidence="10 11">
    <name type="scientific">Steinernema glaseri</name>
    <dbReference type="NCBI Taxonomy" id="37863"/>
    <lineage>
        <taxon>Eukaryota</taxon>
        <taxon>Metazoa</taxon>
        <taxon>Ecdysozoa</taxon>
        <taxon>Nematoda</taxon>
        <taxon>Chromadorea</taxon>
        <taxon>Rhabditida</taxon>
        <taxon>Tylenchina</taxon>
        <taxon>Panagrolaimomorpha</taxon>
        <taxon>Strongyloidoidea</taxon>
        <taxon>Steinernematidae</taxon>
        <taxon>Steinernema</taxon>
    </lineage>
</organism>
<feature type="domain" description="Cyclin-like" evidence="8">
    <location>
        <begin position="246"/>
        <end position="330"/>
    </location>
</feature>
<feature type="transmembrane region" description="Helical" evidence="7">
    <location>
        <begin position="275"/>
        <end position="295"/>
    </location>
</feature>
<protein>
    <submittedName>
        <fullName evidence="11">G2/mitotic-specific cyclin-B3</fullName>
    </submittedName>
</protein>
<evidence type="ECO:0000259" key="8">
    <source>
        <dbReference type="SMART" id="SM00385"/>
    </source>
</evidence>
<dbReference type="WBParaSite" id="L893_g19146.t1">
    <property type="protein sequence ID" value="L893_g19146.t1"/>
    <property type="gene ID" value="L893_g19146"/>
</dbReference>
<dbReference type="InterPro" id="IPR046965">
    <property type="entry name" value="Cyclin_A/B-like"/>
</dbReference>
<name>A0A1I7YRQ1_9BILA</name>
<evidence type="ECO:0000256" key="5">
    <source>
        <dbReference type="RuleBase" id="RU000383"/>
    </source>
</evidence>
<dbReference type="SMART" id="SM01332">
    <property type="entry name" value="Cyclin_C"/>
    <property type="match status" value="1"/>
</dbReference>
<dbReference type="Pfam" id="PF00134">
    <property type="entry name" value="Cyclin_N"/>
    <property type="match status" value="1"/>
</dbReference>
<keyword evidence="7" id="KW-0812">Transmembrane</keyword>
<dbReference type="InterPro" id="IPR039361">
    <property type="entry name" value="Cyclin"/>
</dbReference>
<dbReference type="AlphaFoldDB" id="A0A1I7YRQ1"/>
<feature type="region of interest" description="Disordered" evidence="6">
    <location>
        <begin position="1"/>
        <end position="46"/>
    </location>
</feature>
<accession>A0A1I7YRQ1</accession>
<keyword evidence="3 5" id="KW-0195">Cyclin</keyword>
<dbReference type="Proteomes" id="UP000095287">
    <property type="component" value="Unplaced"/>
</dbReference>
<feature type="domain" description="Cyclin C-terminal" evidence="9">
    <location>
        <begin position="242"/>
        <end position="362"/>
    </location>
</feature>
<dbReference type="Gene3D" id="1.10.472.10">
    <property type="entry name" value="Cyclin-like"/>
    <property type="match status" value="2"/>
</dbReference>
<keyword evidence="2" id="KW-0132">Cell division</keyword>
<evidence type="ECO:0000259" key="9">
    <source>
        <dbReference type="SMART" id="SM01332"/>
    </source>
</evidence>
<sequence>MMLRGRNAANADNVAAGKDANAGRPVKRHSAANNGGEKGEPTAKRVALKDVSNIRINSSKKATLKAENVKQGESYGKGRLARDVPASLDPCPGFDFDKENAGDLLSVSDYANDIFRYYKMREGRFRVSDYTKRQNHFAIKARPVLVDWMVELQEHFGLKHETLYLAVKLMDTYVSRTKDIIRRDSFHLISATAIFIACKYDESSLPLINDLIYVSEDSFTWDELCAMERQMFKVVGFDLGMPLSYRFLRRYAKVSWVDMTTLTLSRFILETSLMFVEFVVVPDSLMAAAAFLLALRMMKVGDWNPVLEKYSGYKLEDVEPLMWSLNHMMRVRPTLPKHSRLNQIFNKYSDETFFGVAETPLLEGGKSSSEPVGPPAALKTC</sequence>
<evidence type="ECO:0000313" key="11">
    <source>
        <dbReference type="WBParaSite" id="L893_g19146.t1"/>
    </source>
</evidence>
<proteinExistence type="inferred from homology"/>
<evidence type="ECO:0000256" key="6">
    <source>
        <dbReference type="SAM" id="MobiDB-lite"/>
    </source>
</evidence>